<gene>
    <name evidence="1" type="ORF">ANE_LOCUS2038</name>
</gene>
<evidence type="ECO:0000313" key="2">
    <source>
        <dbReference type="Proteomes" id="UP000489600"/>
    </source>
</evidence>
<organism evidence="1 2">
    <name type="scientific">Arabis nemorensis</name>
    <dbReference type="NCBI Taxonomy" id="586526"/>
    <lineage>
        <taxon>Eukaryota</taxon>
        <taxon>Viridiplantae</taxon>
        <taxon>Streptophyta</taxon>
        <taxon>Embryophyta</taxon>
        <taxon>Tracheophyta</taxon>
        <taxon>Spermatophyta</taxon>
        <taxon>Magnoliopsida</taxon>
        <taxon>eudicotyledons</taxon>
        <taxon>Gunneridae</taxon>
        <taxon>Pentapetalae</taxon>
        <taxon>rosids</taxon>
        <taxon>malvids</taxon>
        <taxon>Brassicales</taxon>
        <taxon>Brassicaceae</taxon>
        <taxon>Arabideae</taxon>
        <taxon>Arabis</taxon>
    </lineage>
</organism>
<evidence type="ECO:0008006" key="3">
    <source>
        <dbReference type="Google" id="ProtNLM"/>
    </source>
</evidence>
<name>A0A565ART8_9BRAS</name>
<reference evidence="1" key="1">
    <citation type="submission" date="2019-07" db="EMBL/GenBank/DDBJ databases">
        <authorList>
            <person name="Dittberner H."/>
        </authorList>
    </citation>
    <scope>NUCLEOTIDE SEQUENCE [LARGE SCALE GENOMIC DNA]</scope>
</reference>
<proteinExistence type="predicted"/>
<dbReference type="AlphaFoldDB" id="A0A565ART8"/>
<dbReference type="GO" id="GO:0003824">
    <property type="term" value="F:catalytic activity"/>
    <property type="evidence" value="ECO:0007669"/>
    <property type="project" value="InterPro"/>
</dbReference>
<dbReference type="Gene3D" id="3.40.50.2000">
    <property type="entry name" value="Glycogen Phosphorylase B"/>
    <property type="match status" value="1"/>
</dbReference>
<dbReference type="Pfam" id="PF00982">
    <property type="entry name" value="Glyco_transf_20"/>
    <property type="match status" value="1"/>
</dbReference>
<dbReference type="OrthoDB" id="1711055at2759"/>
<dbReference type="EMBL" id="CABITT030000001">
    <property type="protein sequence ID" value="VVA91593.1"/>
    <property type="molecule type" value="Genomic_DNA"/>
</dbReference>
<protein>
    <recommendedName>
        <fullName evidence="3">Trehalose-6-phosphate synthase</fullName>
    </recommendedName>
</protein>
<dbReference type="GO" id="GO:0005992">
    <property type="term" value="P:trehalose biosynthetic process"/>
    <property type="evidence" value="ECO:0007669"/>
    <property type="project" value="InterPro"/>
</dbReference>
<dbReference type="SUPFAM" id="SSF53756">
    <property type="entry name" value="UDP-Glycosyltransferase/glycogen phosphorylase"/>
    <property type="match status" value="1"/>
</dbReference>
<dbReference type="Proteomes" id="UP000489600">
    <property type="component" value="Unassembled WGS sequence"/>
</dbReference>
<comment type="caution">
    <text evidence="1">The sequence shown here is derived from an EMBL/GenBank/DDBJ whole genome shotgun (WGS) entry which is preliminary data.</text>
</comment>
<evidence type="ECO:0000313" key="1">
    <source>
        <dbReference type="EMBL" id="VVA91593.1"/>
    </source>
</evidence>
<keyword evidence="2" id="KW-1185">Reference proteome</keyword>
<accession>A0A565ART8</accession>
<sequence length="95" mass="10189">MSYDDACGEIRPRLLVVANRLPVSAKRTGENSWSLEMSPGGLVSGLLGVTAQFDTKWVGWPGVDVYGEVGKEALSESLGENGTDLKLIGLYRSIC</sequence>
<dbReference type="InterPro" id="IPR001830">
    <property type="entry name" value="Glyco_trans_20"/>
</dbReference>